<evidence type="ECO:0000313" key="8">
    <source>
        <dbReference type="Ensembl" id="ENSOMYP00000110316.1"/>
    </source>
</evidence>
<dbReference type="Proteomes" id="UP000694395">
    <property type="component" value="Chromosome 23"/>
</dbReference>
<dbReference type="AlphaFoldDB" id="A0A8K9UIU4"/>
<evidence type="ECO:0000256" key="4">
    <source>
        <dbReference type="ARBA" id="ARBA00022833"/>
    </source>
</evidence>
<protein>
    <recommendedName>
        <fullName evidence="7">C2H2-type domain-containing protein</fullName>
    </recommendedName>
</protein>
<reference evidence="8" key="2">
    <citation type="submission" date="2025-08" db="UniProtKB">
        <authorList>
            <consortium name="Ensembl"/>
        </authorList>
    </citation>
    <scope>IDENTIFICATION</scope>
</reference>
<dbReference type="Gene3D" id="3.30.160.60">
    <property type="entry name" value="Classic Zinc Finger"/>
    <property type="match status" value="5"/>
</dbReference>
<name>A0A8K9UIU4_ONCMY</name>
<dbReference type="SUPFAM" id="SSF57667">
    <property type="entry name" value="beta-beta-alpha zinc fingers"/>
    <property type="match status" value="3"/>
</dbReference>
<dbReference type="GO" id="GO:0000981">
    <property type="term" value="F:DNA-binding transcription factor activity, RNA polymerase II-specific"/>
    <property type="evidence" value="ECO:0007669"/>
    <property type="project" value="TreeGrafter"/>
</dbReference>
<sequence length="402" mass="46392">MLLSDVPSVLEECVQSVSHPQQMNILLQYHRDLGPLDNHGRSSVSDEDDAEFVDPETGKVEPKYETVMVIGEDGMVQPFEDLSVGKKRSFKKPKIKTDKASGSHGEQMLSIINSKSNVIISSVLYQPSVDLQRVDTTNLILLPFIPVRRNRGLKMKTFLTQEQKQTDTEFSEKYTFKQCQICEKTFSRSADMKRHQQIHTGEHKLVHNPLKCIMCENSFNGRALVSHVKICHAGVRYPCTYCGKLFLSMSSLTRHDLIHTQERPFKCTESECGKGFRSPKELRVHMRYHTGERPYKCKICGKGFTQNCYITRHMRTHTGEKPYPCSVCGRNFSDLRVRKRHMMTHTGEKPYKSSGWLVHSLPNMRHIFPSDYTDPQKTNPILINSHIYWVKYYSVQSQQQDL</sequence>
<keyword evidence="4" id="KW-0862">Zinc</keyword>
<feature type="domain" description="C2H2-type" evidence="7">
    <location>
        <begin position="323"/>
        <end position="350"/>
    </location>
</feature>
<dbReference type="PROSITE" id="PS00028">
    <property type="entry name" value="ZINC_FINGER_C2H2_1"/>
    <property type="match status" value="5"/>
</dbReference>
<feature type="domain" description="C2H2-type" evidence="7">
    <location>
        <begin position="177"/>
        <end position="204"/>
    </location>
</feature>
<dbReference type="GO" id="GO:0000977">
    <property type="term" value="F:RNA polymerase II transcription regulatory region sequence-specific DNA binding"/>
    <property type="evidence" value="ECO:0007669"/>
    <property type="project" value="TreeGrafter"/>
</dbReference>
<keyword evidence="2" id="KW-0677">Repeat</keyword>
<dbReference type="GO" id="GO:0008270">
    <property type="term" value="F:zinc ion binding"/>
    <property type="evidence" value="ECO:0007669"/>
    <property type="project" value="UniProtKB-KW"/>
</dbReference>
<feature type="compositionally biased region" description="Acidic residues" evidence="6">
    <location>
        <begin position="45"/>
        <end position="54"/>
    </location>
</feature>
<feature type="region of interest" description="Disordered" evidence="6">
    <location>
        <begin position="37"/>
        <end position="56"/>
    </location>
</feature>
<evidence type="ECO:0000313" key="9">
    <source>
        <dbReference type="Proteomes" id="UP000694395"/>
    </source>
</evidence>
<evidence type="ECO:0000256" key="1">
    <source>
        <dbReference type="ARBA" id="ARBA00022723"/>
    </source>
</evidence>
<reference evidence="8" key="1">
    <citation type="submission" date="2020-07" db="EMBL/GenBank/DDBJ databases">
        <title>A long reads based de novo assembly of the rainbow trout Arlee double haploid line genome.</title>
        <authorList>
            <person name="Gao G."/>
            <person name="Palti Y."/>
        </authorList>
    </citation>
    <scope>NUCLEOTIDE SEQUENCE [LARGE SCALE GENOMIC DNA]</scope>
</reference>
<feature type="domain" description="C2H2-type" evidence="7">
    <location>
        <begin position="237"/>
        <end position="264"/>
    </location>
</feature>
<keyword evidence="9" id="KW-1185">Reference proteome</keyword>
<feature type="domain" description="C2H2-type" evidence="7">
    <location>
        <begin position="295"/>
        <end position="322"/>
    </location>
</feature>
<dbReference type="PANTHER" id="PTHR14196">
    <property type="entry name" value="ODD-SKIPPED - RELATED"/>
    <property type="match status" value="1"/>
</dbReference>
<evidence type="ECO:0000256" key="2">
    <source>
        <dbReference type="ARBA" id="ARBA00022737"/>
    </source>
</evidence>
<feature type="domain" description="C2H2-type" evidence="7">
    <location>
        <begin position="265"/>
        <end position="294"/>
    </location>
</feature>
<dbReference type="PROSITE" id="PS50157">
    <property type="entry name" value="ZINC_FINGER_C2H2_2"/>
    <property type="match status" value="5"/>
</dbReference>
<proteinExistence type="predicted"/>
<evidence type="ECO:0000259" key="7">
    <source>
        <dbReference type="PROSITE" id="PS50157"/>
    </source>
</evidence>
<evidence type="ECO:0000256" key="6">
    <source>
        <dbReference type="SAM" id="MobiDB-lite"/>
    </source>
</evidence>
<keyword evidence="3 5" id="KW-0863">Zinc-finger</keyword>
<dbReference type="Ensembl" id="ENSOMYT00000161266.1">
    <property type="protein sequence ID" value="ENSOMYP00000110316.1"/>
    <property type="gene ID" value="ENSOMYG00000044568.2"/>
</dbReference>
<organism evidence="8 9">
    <name type="scientific">Oncorhynchus mykiss</name>
    <name type="common">Rainbow trout</name>
    <name type="synonym">Salmo gairdneri</name>
    <dbReference type="NCBI Taxonomy" id="8022"/>
    <lineage>
        <taxon>Eukaryota</taxon>
        <taxon>Metazoa</taxon>
        <taxon>Chordata</taxon>
        <taxon>Craniata</taxon>
        <taxon>Vertebrata</taxon>
        <taxon>Euteleostomi</taxon>
        <taxon>Actinopterygii</taxon>
        <taxon>Neopterygii</taxon>
        <taxon>Teleostei</taxon>
        <taxon>Protacanthopterygii</taxon>
        <taxon>Salmoniformes</taxon>
        <taxon>Salmonidae</taxon>
        <taxon>Salmoninae</taxon>
        <taxon>Oncorhynchus</taxon>
    </lineage>
</organism>
<dbReference type="InterPro" id="IPR013087">
    <property type="entry name" value="Znf_C2H2_type"/>
</dbReference>
<reference evidence="8" key="3">
    <citation type="submission" date="2025-09" db="UniProtKB">
        <authorList>
            <consortium name="Ensembl"/>
        </authorList>
    </citation>
    <scope>IDENTIFICATION</scope>
</reference>
<dbReference type="InterPro" id="IPR036236">
    <property type="entry name" value="Znf_C2H2_sf"/>
</dbReference>
<dbReference type="GeneTree" id="ENSGT01150000286944"/>
<dbReference type="PANTHER" id="PTHR14196:SF12">
    <property type="entry name" value="ZINC FINGER PROTEIN 208-LIKE"/>
    <property type="match status" value="1"/>
</dbReference>
<accession>A0A8K9UIU4</accession>
<dbReference type="Pfam" id="PF00096">
    <property type="entry name" value="zf-C2H2"/>
    <property type="match status" value="4"/>
</dbReference>
<evidence type="ECO:0000256" key="5">
    <source>
        <dbReference type="PROSITE-ProRule" id="PRU00042"/>
    </source>
</evidence>
<dbReference type="InterPro" id="IPR050717">
    <property type="entry name" value="C2H2-ZF_Transcription_Reg"/>
</dbReference>
<dbReference type="GO" id="GO:0005634">
    <property type="term" value="C:nucleus"/>
    <property type="evidence" value="ECO:0007669"/>
    <property type="project" value="UniProtKB-SubCell"/>
</dbReference>
<evidence type="ECO:0000256" key="3">
    <source>
        <dbReference type="ARBA" id="ARBA00022771"/>
    </source>
</evidence>
<dbReference type="SMART" id="SM00355">
    <property type="entry name" value="ZnF_C2H2"/>
    <property type="match status" value="6"/>
</dbReference>
<dbReference type="Pfam" id="PF13912">
    <property type="entry name" value="zf-C2H2_6"/>
    <property type="match status" value="1"/>
</dbReference>
<keyword evidence="1" id="KW-0479">Metal-binding</keyword>